<dbReference type="AlphaFoldDB" id="A0A498P4M6"/>
<gene>
    <name evidence="4" type="ORF">ROHU_000013</name>
</gene>
<evidence type="ECO:0000259" key="3">
    <source>
        <dbReference type="PROSITE" id="PS50878"/>
    </source>
</evidence>
<dbReference type="InterPro" id="IPR001969">
    <property type="entry name" value="Aspartic_peptidase_AS"/>
</dbReference>
<dbReference type="STRING" id="84645.A0A498P4M6"/>
<dbReference type="CDD" id="cd01647">
    <property type="entry name" value="RT_LTR"/>
    <property type="match status" value="1"/>
</dbReference>
<proteinExistence type="inferred from homology"/>
<dbReference type="Pfam" id="PF00078">
    <property type="entry name" value="RVT_1"/>
    <property type="match status" value="2"/>
</dbReference>
<dbReference type="InterPro" id="IPR043502">
    <property type="entry name" value="DNA/RNA_pol_sf"/>
</dbReference>
<feature type="domain" description="Reverse transcriptase" evidence="3">
    <location>
        <begin position="338"/>
        <end position="517"/>
    </location>
</feature>
<dbReference type="EMBL" id="QBIY01000143">
    <property type="protein sequence ID" value="RXN39630.1"/>
    <property type="molecule type" value="Genomic_DNA"/>
</dbReference>
<dbReference type="InterPro" id="IPR051320">
    <property type="entry name" value="Viral_Replic_Matur_Polypro"/>
</dbReference>
<reference evidence="4 5" key="1">
    <citation type="submission" date="2018-03" db="EMBL/GenBank/DDBJ databases">
        <title>Draft genome sequence of Rohu Carp (Labeo rohita).</title>
        <authorList>
            <person name="Das P."/>
            <person name="Kushwaha B."/>
            <person name="Joshi C.G."/>
            <person name="Kumar D."/>
            <person name="Nagpure N.S."/>
            <person name="Sahoo L."/>
            <person name="Das S.P."/>
            <person name="Bit A."/>
            <person name="Patnaik S."/>
            <person name="Meher P.K."/>
            <person name="Jayasankar P."/>
            <person name="Koringa P.G."/>
            <person name="Patel N.V."/>
            <person name="Hinsu A.T."/>
            <person name="Kumar R."/>
            <person name="Pandey M."/>
            <person name="Agarwal S."/>
            <person name="Srivastava S."/>
            <person name="Singh M."/>
            <person name="Iquebal M.A."/>
            <person name="Jaiswal S."/>
            <person name="Angadi U.B."/>
            <person name="Kumar N."/>
            <person name="Raza M."/>
            <person name="Shah T.M."/>
            <person name="Rai A."/>
            <person name="Jena J.K."/>
        </authorList>
    </citation>
    <scope>NUCLEOTIDE SEQUENCE [LARGE SCALE GENOMIC DNA]</scope>
    <source>
        <strain evidence="4">DASCIFA01</strain>
        <tissue evidence="4">Testis</tissue>
    </source>
</reference>
<evidence type="ECO:0000256" key="1">
    <source>
        <dbReference type="ARBA" id="ARBA00010879"/>
    </source>
</evidence>
<evidence type="ECO:0000256" key="2">
    <source>
        <dbReference type="ARBA" id="ARBA00012180"/>
    </source>
</evidence>
<dbReference type="InterPro" id="IPR043128">
    <property type="entry name" value="Rev_trsase/Diguanyl_cyclase"/>
</dbReference>
<dbReference type="EC" id="3.1.26.4" evidence="2"/>
<name>A0A498P4M6_LABRO</name>
<evidence type="ECO:0000313" key="4">
    <source>
        <dbReference type="EMBL" id="RXN39630.1"/>
    </source>
</evidence>
<dbReference type="PANTHER" id="PTHR33064:SF37">
    <property type="entry name" value="RIBONUCLEASE H"/>
    <property type="match status" value="1"/>
</dbReference>
<dbReference type="PROSITE" id="PS00141">
    <property type="entry name" value="ASP_PROTEASE"/>
    <property type="match status" value="1"/>
</dbReference>
<dbReference type="PROSITE" id="PS50878">
    <property type="entry name" value="RT_POL"/>
    <property type="match status" value="1"/>
</dbReference>
<dbReference type="SUPFAM" id="SSF56672">
    <property type="entry name" value="DNA/RNA polymerases"/>
    <property type="match status" value="2"/>
</dbReference>
<evidence type="ECO:0000313" key="5">
    <source>
        <dbReference type="Proteomes" id="UP000290572"/>
    </source>
</evidence>
<comment type="similarity">
    <text evidence="1">Belongs to the beta type-B retroviral polymerase family. HERV class-II K(HML-2) pol subfamily.</text>
</comment>
<dbReference type="GO" id="GO:0004523">
    <property type="term" value="F:RNA-DNA hybrid ribonuclease activity"/>
    <property type="evidence" value="ECO:0007669"/>
    <property type="project" value="UniProtKB-EC"/>
</dbReference>
<dbReference type="Gene3D" id="3.30.70.270">
    <property type="match status" value="3"/>
</dbReference>
<keyword evidence="5" id="KW-1185">Reference proteome</keyword>
<dbReference type="Gene3D" id="3.10.10.10">
    <property type="entry name" value="HIV Type 1 Reverse Transcriptase, subunit A, domain 1"/>
    <property type="match status" value="1"/>
</dbReference>
<dbReference type="InterPro" id="IPR000477">
    <property type="entry name" value="RT_dom"/>
</dbReference>
<protein>
    <recommendedName>
        <fullName evidence="2">ribonuclease H</fullName>
        <ecNumber evidence="2">3.1.26.4</ecNumber>
    </recommendedName>
</protein>
<accession>A0A498P4M6</accession>
<sequence>MALLDTGAQVSMIDRGWKGRYLPNTPVRPLSEMFDDKEELEVHAVNGDVLPFDGWVIITVSFEKGSLSEPIIVPFLVCSIPLDQPLRGFNVLEAVVQSRPAELIPTLSNLLSESMSMHPEKASLLVSFIQAGKASVQQERLRSGYCDTVIPSGKVAWIKCLVSSTVDQSEPLLFEPDENSALVAELGIGEGLMKIQGAKKPYVTVPVKNSIKHPITIPRKTALGSVQTVAKVIEAGSPESSETRVVVNAVPSTDTAPCPALWHPPVDLSHLSDDQRGRVKEMLFEESAAFAKDSQDIGCIPSLRMSITLKDEIPVQRSYGAVPKPLFKEVKEYIQDLLMRGWIVKSKSSYASPVVCVRKKDGTLRLCIDYRLLNQKTIPDRHPLPRIQDLTDSLGGYSWFSILDQNKAYHQGFIDKDSRNVTAFTTPWGLYEWVRIPFGLSNAPAAFQRSMEEMLDTLRDECCIPYLDDVLCYAKTFDEHVEGVRKVLRALQKHGVKLRPEKCELFRSEVRYVGRLVSAQGVRIDPKDLDAVRLLASKTPQTVGDVRKLMGFLGYYRSYIQDFSRIAKPIYELLQGKREAATPGFIDKDSRNVTAFTTPWGLYEWVRIPFGLSNAPAAFQRSMEEMLDTLRDECCIPYLDDVLCYAKTFDEHVEGVRKVLRALQKHGVKLRPEKCELFRSEVRYVGRLVSAQGVRIDPKDLDAVRLLASKTPQTVGDVRKLMGFLGYYRSYIQDFSRIAKPIYELLQGKREAAPPMRQTKALVPSFIKTKGAS</sequence>
<dbReference type="PANTHER" id="PTHR33064">
    <property type="entry name" value="POL PROTEIN"/>
    <property type="match status" value="1"/>
</dbReference>
<dbReference type="Proteomes" id="UP000290572">
    <property type="component" value="Unassembled WGS sequence"/>
</dbReference>
<comment type="caution">
    <text evidence="4">The sequence shown here is derived from an EMBL/GenBank/DDBJ whole genome shotgun (WGS) entry which is preliminary data.</text>
</comment>
<dbReference type="GO" id="GO:0004190">
    <property type="term" value="F:aspartic-type endopeptidase activity"/>
    <property type="evidence" value="ECO:0007669"/>
    <property type="project" value="InterPro"/>
</dbReference>
<dbReference type="GO" id="GO:0006508">
    <property type="term" value="P:proteolysis"/>
    <property type="evidence" value="ECO:0007669"/>
    <property type="project" value="InterPro"/>
</dbReference>
<organism evidence="4 5">
    <name type="scientific">Labeo rohita</name>
    <name type="common">Indian major carp</name>
    <name type="synonym">Cyprinus rohita</name>
    <dbReference type="NCBI Taxonomy" id="84645"/>
    <lineage>
        <taxon>Eukaryota</taxon>
        <taxon>Metazoa</taxon>
        <taxon>Chordata</taxon>
        <taxon>Craniata</taxon>
        <taxon>Vertebrata</taxon>
        <taxon>Euteleostomi</taxon>
        <taxon>Actinopterygii</taxon>
        <taxon>Neopterygii</taxon>
        <taxon>Teleostei</taxon>
        <taxon>Ostariophysi</taxon>
        <taxon>Cypriniformes</taxon>
        <taxon>Cyprinidae</taxon>
        <taxon>Labeoninae</taxon>
        <taxon>Labeonini</taxon>
        <taxon>Labeo</taxon>
    </lineage>
</organism>